<gene>
    <name evidence="5" type="ORF">HZA61_15655</name>
</gene>
<protein>
    <submittedName>
        <fullName evidence="5">Glycosyltransferase family 2 protein</fullName>
    </submittedName>
</protein>
<dbReference type="GO" id="GO:0016757">
    <property type="term" value="F:glycosyltransferase activity"/>
    <property type="evidence" value="ECO:0007669"/>
    <property type="project" value="UniProtKB-KW"/>
</dbReference>
<evidence type="ECO:0000313" key="5">
    <source>
        <dbReference type="EMBL" id="MBI5170925.1"/>
    </source>
</evidence>
<organism evidence="5 6">
    <name type="scientific">Eiseniibacteriota bacterium</name>
    <dbReference type="NCBI Taxonomy" id="2212470"/>
    <lineage>
        <taxon>Bacteria</taxon>
        <taxon>Candidatus Eiseniibacteriota</taxon>
    </lineage>
</organism>
<accession>A0A933SFV1</accession>
<name>A0A933SFV1_UNCEI</name>
<evidence type="ECO:0000259" key="4">
    <source>
        <dbReference type="Pfam" id="PF00535"/>
    </source>
</evidence>
<dbReference type="Proteomes" id="UP000696931">
    <property type="component" value="Unassembled WGS sequence"/>
</dbReference>
<sequence length="330" mass="36812">MSRPTVTAVFAAYNASWCIARAIDSLFAGTVVPDEILVCDDGSTDGMPDFVEGKYGDRVRVLRLPHRNAAAARHDGLAIAKGEWLAFIDADDWWVPEKLERQLEFVARHPQVRWVSTDGDYVSEEGVVKESWLADYFQPPREMIGDLFEPLVHRCFPLMSSMLVEREAYHAVGGIQPHIIYSHDYELWLRLAARHPGGLMTEKLVHYWFHPSALSRNFDARHRDNLVLMERVAAGEFRAEPELRALGAVRAAGLAYDVGIAAIRAGKYGEGRAFLARARNAGPSRRRMIATAGSLVPAPLMKPLMQMSWLKQLVLRERPTAPVLKGGGGS</sequence>
<dbReference type="SUPFAM" id="SSF53448">
    <property type="entry name" value="Nucleotide-diphospho-sugar transferases"/>
    <property type="match status" value="1"/>
</dbReference>
<dbReference type="AlphaFoldDB" id="A0A933SFV1"/>
<comment type="similarity">
    <text evidence="1">Belongs to the glycosyltransferase 2 family.</text>
</comment>
<dbReference type="Gene3D" id="3.90.550.10">
    <property type="entry name" value="Spore Coat Polysaccharide Biosynthesis Protein SpsA, Chain A"/>
    <property type="match status" value="1"/>
</dbReference>
<dbReference type="InterPro" id="IPR029044">
    <property type="entry name" value="Nucleotide-diphossugar_trans"/>
</dbReference>
<feature type="domain" description="Glycosyltransferase 2-like" evidence="4">
    <location>
        <begin position="9"/>
        <end position="129"/>
    </location>
</feature>
<dbReference type="Pfam" id="PF00535">
    <property type="entry name" value="Glycos_transf_2"/>
    <property type="match status" value="1"/>
</dbReference>
<comment type="caution">
    <text evidence="5">The sequence shown here is derived from an EMBL/GenBank/DDBJ whole genome shotgun (WGS) entry which is preliminary data.</text>
</comment>
<reference evidence="5" key="1">
    <citation type="submission" date="2020-07" db="EMBL/GenBank/DDBJ databases">
        <title>Huge and variable diversity of episymbiotic CPR bacteria and DPANN archaea in groundwater ecosystems.</title>
        <authorList>
            <person name="He C.Y."/>
            <person name="Keren R."/>
            <person name="Whittaker M."/>
            <person name="Farag I.F."/>
            <person name="Doudna J."/>
            <person name="Cate J.H.D."/>
            <person name="Banfield J.F."/>
        </authorList>
    </citation>
    <scope>NUCLEOTIDE SEQUENCE</scope>
    <source>
        <strain evidence="5">NC_groundwater_1813_Pr3_B-0.1um_71_17</strain>
    </source>
</reference>
<evidence type="ECO:0000256" key="1">
    <source>
        <dbReference type="ARBA" id="ARBA00006739"/>
    </source>
</evidence>
<dbReference type="PANTHER" id="PTHR43685">
    <property type="entry name" value="GLYCOSYLTRANSFERASE"/>
    <property type="match status" value="1"/>
</dbReference>
<dbReference type="EMBL" id="JACRIW010000112">
    <property type="protein sequence ID" value="MBI5170925.1"/>
    <property type="molecule type" value="Genomic_DNA"/>
</dbReference>
<dbReference type="CDD" id="cd00761">
    <property type="entry name" value="Glyco_tranf_GTA_type"/>
    <property type="match status" value="1"/>
</dbReference>
<evidence type="ECO:0000256" key="2">
    <source>
        <dbReference type="ARBA" id="ARBA00022676"/>
    </source>
</evidence>
<dbReference type="InterPro" id="IPR050834">
    <property type="entry name" value="Glycosyltransf_2"/>
</dbReference>
<dbReference type="InterPro" id="IPR001173">
    <property type="entry name" value="Glyco_trans_2-like"/>
</dbReference>
<evidence type="ECO:0000313" key="6">
    <source>
        <dbReference type="Proteomes" id="UP000696931"/>
    </source>
</evidence>
<proteinExistence type="inferred from homology"/>
<evidence type="ECO:0000256" key="3">
    <source>
        <dbReference type="ARBA" id="ARBA00022679"/>
    </source>
</evidence>
<dbReference type="PANTHER" id="PTHR43685:SF5">
    <property type="entry name" value="GLYCOSYLTRANSFERASE EPSE-RELATED"/>
    <property type="match status" value="1"/>
</dbReference>
<keyword evidence="3" id="KW-0808">Transferase</keyword>
<keyword evidence="2" id="KW-0328">Glycosyltransferase</keyword>